<protein>
    <submittedName>
        <fullName evidence="3">Plectin 1 isoform 8</fullName>
    </submittedName>
</protein>
<dbReference type="EMBL" id="MK473373">
    <property type="protein sequence ID" value="QBJ04544.1"/>
    <property type="molecule type" value="Genomic_DNA"/>
</dbReference>
<dbReference type="SUPFAM" id="SSF52540">
    <property type="entry name" value="P-loop containing nucleoside triphosphate hydrolases"/>
    <property type="match status" value="1"/>
</dbReference>
<name>A0A481W622_9CAUD</name>
<dbReference type="Proteomes" id="UP000293575">
    <property type="component" value="Segment"/>
</dbReference>
<reference evidence="3" key="1">
    <citation type="submission" date="2019-01" db="EMBL/GenBank/DDBJ databases">
        <authorList>
            <person name="Hylling O."/>
            <person name="Carstens A.B."/>
            <person name="Hansen L.H."/>
        </authorList>
    </citation>
    <scope>NUCLEOTIDE SEQUENCE [LARGE SCALE GENOMIC DNA]</scope>
</reference>
<keyword evidence="1" id="KW-0175">Coiled coil</keyword>
<dbReference type="GeneID" id="55011796"/>
<dbReference type="PANTHER" id="PTHR32114:SF2">
    <property type="entry name" value="ABC TRANSPORTER ABCH.3"/>
    <property type="match status" value="1"/>
</dbReference>
<evidence type="ECO:0000259" key="2">
    <source>
        <dbReference type="Pfam" id="PF13476"/>
    </source>
</evidence>
<dbReference type="Gene3D" id="3.40.50.300">
    <property type="entry name" value="P-loop containing nucleotide triphosphate hydrolases"/>
    <property type="match status" value="2"/>
</dbReference>
<dbReference type="RefSeq" id="YP_009820360.1">
    <property type="nucleotide sequence ID" value="NC_048166.1"/>
</dbReference>
<dbReference type="KEGG" id="vg:55011796"/>
<proteinExistence type="predicted"/>
<dbReference type="InterPro" id="IPR038729">
    <property type="entry name" value="Rad50/SbcC_AAA"/>
</dbReference>
<organism evidence="3 4">
    <name type="scientific">Pseudomonas phage Lana</name>
    <dbReference type="NCBI Taxonomy" id="2530172"/>
    <lineage>
        <taxon>Viruses</taxon>
        <taxon>Duplodnaviria</taxon>
        <taxon>Heunggongvirae</taxon>
        <taxon>Uroviricota</taxon>
        <taxon>Caudoviricetes</taxon>
        <taxon>Lanavirus</taxon>
        <taxon>Lanavirus lana</taxon>
    </lineage>
</organism>
<feature type="domain" description="Rad50/SbcC-type AAA" evidence="2">
    <location>
        <begin position="9"/>
        <end position="144"/>
    </location>
</feature>
<accession>A0A481W622</accession>
<evidence type="ECO:0000256" key="1">
    <source>
        <dbReference type="SAM" id="Coils"/>
    </source>
</evidence>
<dbReference type="Pfam" id="PF13476">
    <property type="entry name" value="AAA_23"/>
    <property type="match status" value="1"/>
</dbReference>
<dbReference type="InterPro" id="IPR027417">
    <property type="entry name" value="P-loop_NTPase"/>
</dbReference>
<evidence type="ECO:0000313" key="3">
    <source>
        <dbReference type="EMBL" id="QBJ04544.1"/>
    </source>
</evidence>
<sequence length="755" mass="81196">MRLLTCVTENFKKLGSFTAEFTQGLNVVAGDNAKGKSTLLQAIQVALFGPTVVPGKKENIPTWGQKTWKVTLTFQLHADEIYSCVRTDKTAKLTRTNADGSVDLVANGSTPVTAEMESLLGLSAKDWDLFVQSKQHSSAAILEFGAAALNRKVEEFAGVDLIDKVQAEAQRQSTISTGKADALLVSDEAMEEAREMAKAAADASLQAGSGLATAVSNSESQGEFDLEKPAAAFALREKIAVVVSLSNRITVAENNVKHANSRADEAAARTMGLVKQDGAAILADMEGMKTSGTTLAATEKALNDELAVAKRLQLAADEADLALDTCQVEHNANWKDFEPDDSEIEIALLDRTIQTSQDDLAARLEEVGKAKGSYDNLLMLSDGAVCPTCLRAKEDHDPEKLKAEAEEARTYWEGRKASVAQLQTDIAAMKEDRKGRADTLARYEASIVKLDNAINADKAAKEAVKPARALGIIEDELSGVAGQLSESRTSYAEMQAKLKGITEANSTYDREHAALAAAGVTVDETKATLQALNDELEALPEPPTEADVKAAEAAETAYQAAHSEWKERKQVLESAVTLAKQEVKHATSLLDAANEKLEQLQKNATAAVEHVALAKKYQRLVQFLRDRRQQYLKEVWDTVMGVGSKLVRTASKDLITQISNDEGDFYYMEEGISAPTASASGAQKAMIGVSLRVGLARALYGKDSLLIFDEPTADCREHNAASLAAMIAGSAKQVLLITHRETDQALAENIVNVGE</sequence>
<feature type="coiled-coil region" evidence="1">
    <location>
        <begin position="576"/>
        <end position="634"/>
    </location>
</feature>
<evidence type="ECO:0000313" key="4">
    <source>
        <dbReference type="Proteomes" id="UP000293575"/>
    </source>
</evidence>
<dbReference type="PANTHER" id="PTHR32114">
    <property type="entry name" value="ABC TRANSPORTER ABCH.3"/>
    <property type="match status" value="1"/>
</dbReference>
<dbReference type="GO" id="GO:0006302">
    <property type="term" value="P:double-strand break repair"/>
    <property type="evidence" value="ECO:0007669"/>
    <property type="project" value="InterPro"/>
</dbReference>
<keyword evidence="4" id="KW-1185">Reference proteome</keyword>
<dbReference type="GO" id="GO:0016887">
    <property type="term" value="F:ATP hydrolysis activity"/>
    <property type="evidence" value="ECO:0007669"/>
    <property type="project" value="InterPro"/>
</dbReference>